<reference evidence="6 7" key="1">
    <citation type="submission" date="2024-02" db="EMBL/GenBank/DDBJ databases">
        <title>A draft genome for the cacao thread blight pathogen Marasmius crinis-equi.</title>
        <authorList>
            <person name="Cohen S.P."/>
            <person name="Baruah I.K."/>
            <person name="Amoako-Attah I."/>
            <person name="Bukari Y."/>
            <person name="Meinhardt L.W."/>
            <person name="Bailey B.A."/>
        </authorList>
    </citation>
    <scope>NUCLEOTIDE SEQUENCE [LARGE SCALE GENOMIC DNA]</scope>
    <source>
        <strain evidence="6 7">GH-76</strain>
    </source>
</reference>
<sequence length="779" mass="86523">MSSHISSTSYASRTKELLALINQLRAVGAQTELDLPRIAVIGNQSAGKSSVVEAISGINVPRDAGTCTRCPMECRLSSSSGNWSCSISIRTEYDAQGQALNEVKEETFGPTITEKCKVENALRKAQFAVLNPSISHRKILAAGADELQGLAKHPSLSFSRNVVCIDLEGPELTDLSFIDLPGIIQNAPEESTIALVENMVLSHIGGNCLILVALPMTDDIENQKALRLAKKVDPTGHRTIGVMTKPDMLGPGSKKALELWLDVIEGKRHPLSHGYYCTRQPNDDERSKNITSSGARKAESEFFESTLPWAQSTHKHRFGTTNLSTALSNHLITIINESMPRITQEAFERLQSCKKELEQIPTAIVEDPATYLLNAAIAFSTEFQQSVDGDTGDSTELIQTHKRSYERFKHAIRSTAPVFSPLLDNEQQPSMSTSSREADPSHIVYNLTSMRNHIKESVTRELPNNVPFKAKASLIQEFQKNWPDAAEECFEQVQRATQDFLFDMIEDRFKRHSRLRGDMRNHVRELLDKHSERCLMFVDASLGCEQTPFTQNTHYLQTCTEKWLARYKSTRANRGEPVEKGAAASSTSQNPPSPLKETRPMAPLPKRAGKPAHSGEPETAQPSPAPAKEKQAPTHPGPAEKAEKKLSPEDLNELLSTLAKFGYTGLTEEDLGKLTPADEYETELQVMAEVRGYFQVAYKRVIDAIPCCMDLHFLKALGKEMQPFLVTKLGLGTSGASERCARYLAEDPEIVARRNELLARRQRLESVQRELSNFDIAID</sequence>
<dbReference type="PANTHER" id="PTHR11566:SF131">
    <property type="entry name" value="GTPASE, PUTATIVE (AFU_ORTHOLOGUE AFUA_6G07630)-RELATED"/>
    <property type="match status" value="1"/>
</dbReference>
<evidence type="ECO:0000313" key="7">
    <source>
        <dbReference type="Proteomes" id="UP001465976"/>
    </source>
</evidence>
<protein>
    <submittedName>
        <fullName evidence="6">Uncharacterized protein</fullName>
    </submittedName>
</protein>
<feature type="compositionally biased region" description="Basic and acidic residues" evidence="3">
    <location>
        <begin position="627"/>
        <end position="647"/>
    </location>
</feature>
<feature type="domain" description="GED" evidence="4">
    <location>
        <begin position="683"/>
        <end position="779"/>
    </location>
</feature>
<dbReference type="InterPro" id="IPR003130">
    <property type="entry name" value="GED"/>
</dbReference>
<dbReference type="Pfam" id="PF01031">
    <property type="entry name" value="Dynamin_M"/>
    <property type="match status" value="1"/>
</dbReference>
<evidence type="ECO:0000259" key="5">
    <source>
        <dbReference type="PROSITE" id="PS51718"/>
    </source>
</evidence>
<feature type="domain" description="Dynamin-type G" evidence="5">
    <location>
        <begin position="32"/>
        <end position="340"/>
    </location>
</feature>
<feature type="region of interest" description="Disordered" evidence="3">
    <location>
        <begin position="573"/>
        <end position="647"/>
    </location>
</feature>
<gene>
    <name evidence="6" type="ORF">V5O48_010307</name>
</gene>
<name>A0ABR3F9B7_9AGAR</name>
<dbReference type="InterPro" id="IPR045063">
    <property type="entry name" value="Dynamin_N"/>
</dbReference>
<dbReference type="InterPro" id="IPR001401">
    <property type="entry name" value="Dynamin_GTPase"/>
</dbReference>
<evidence type="ECO:0000259" key="4">
    <source>
        <dbReference type="PROSITE" id="PS51388"/>
    </source>
</evidence>
<evidence type="ECO:0000256" key="3">
    <source>
        <dbReference type="SAM" id="MobiDB-lite"/>
    </source>
</evidence>
<dbReference type="Gene3D" id="1.20.120.1240">
    <property type="entry name" value="Dynamin, middle domain"/>
    <property type="match status" value="1"/>
</dbReference>
<dbReference type="Pfam" id="PF00350">
    <property type="entry name" value="Dynamin_N"/>
    <property type="match status" value="1"/>
</dbReference>
<comment type="caution">
    <text evidence="6">The sequence shown here is derived from an EMBL/GenBank/DDBJ whole genome shotgun (WGS) entry which is preliminary data.</text>
</comment>
<dbReference type="InterPro" id="IPR020850">
    <property type="entry name" value="GED_dom"/>
</dbReference>
<dbReference type="SUPFAM" id="SSF52540">
    <property type="entry name" value="P-loop containing nucleoside triphosphate hydrolases"/>
    <property type="match status" value="1"/>
</dbReference>
<dbReference type="Proteomes" id="UP001465976">
    <property type="component" value="Unassembled WGS sequence"/>
</dbReference>
<dbReference type="PROSITE" id="PS51718">
    <property type="entry name" value="G_DYNAMIN_2"/>
    <property type="match status" value="1"/>
</dbReference>
<evidence type="ECO:0000313" key="6">
    <source>
        <dbReference type="EMBL" id="KAL0571649.1"/>
    </source>
</evidence>
<organism evidence="6 7">
    <name type="scientific">Marasmius crinis-equi</name>
    <dbReference type="NCBI Taxonomy" id="585013"/>
    <lineage>
        <taxon>Eukaryota</taxon>
        <taxon>Fungi</taxon>
        <taxon>Dikarya</taxon>
        <taxon>Basidiomycota</taxon>
        <taxon>Agaricomycotina</taxon>
        <taxon>Agaricomycetes</taxon>
        <taxon>Agaricomycetidae</taxon>
        <taxon>Agaricales</taxon>
        <taxon>Marasmiineae</taxon>
        <taxon>Marasmiaceae</taxon>
        <taxon>Marasmius</taxon>
    </lineage>
</organism>
<dbReference type="Gene3D" id="3.40.50.300">
    <property type="entry name" value="P-loop containing nucleotide triphosphate hydrolases"/>
    <property type="match status" value="1"/>
</dbReference>
<evidence type="ECO:0000256" key="1">
    <source>
        <dbReference type="ARBA" id="ARBA00022741"/>
    </source>
</evidence>
<dbReference type="EMBL" id="JBAHYK010000735">
    <property type="protein sequence ID" value="KAL0571649.1"/>
    <property type="molecule type" value="Genomic_DNA"/>
</dbReference>
<feature type="region of interest" description="Disordered" evidence="3">
    <location>
        <begin position="277"/>
        <end position="297"/>
    </location>
</feature>
<dbReference type="InterPro" id="IPR030381">
    <property type="entry name" value="G_DYNAMIN_dom"/>
</dbReference>
<dbReference type="SMART" id="SM00053">
    <property type="entry name" value="DYNc"/>
    <property type="match status" value="1"/>
</dbReference>
<dbReference type="PRINTS" id="PR00195">
    <property type="entry name" value="DYNAMIN"/>
</dbReference>
<dbReference type="InterPro" id="IPR022812">
    <property type="entry name" value="Dynamin"/>
</dbReference>
<dbReference type="PANTHER" id="PTHR11566">
    <property type="entry name" value="DYNAMIN"/>
    <property type="match status" value="1"/>
</dbReference>
<dbReference type="Pfam" id="PF02212">
    <property type="entry name" value="GED"/>
    <property type="match status" value="1"/>
</dbReference>
<keyword evidence="2" id="KW-0342">GTP-binding</keyword>
<accession>A0ABR3F9B7</accession>
<keyword evidence="7" id="KW-1185">Reference proteome</keyword>
<proteinExistence type="predicted"/>
<dbReference type="InterPro" id="IPR027417">
    <property type="entry name" value="P-loop_NTPase"/>
</dbReference>
<dbReference type="InterPro" id="IPR000375">
    <property type="entry name" value="Dynamin_stalk"/>
</dbReference>
<keyword evidence="1" id="KW-0547">Nucleotide-binding</keyword>
<evidence type="ECO:0000256" key="2">
    <source>
        <dbReference type="ARBA" id="ARBA00023134"/>
    </source>
</evidence>
<dbReference type="CDD" id="cd08771">
    <property type="entry name" value="DLP_1"/>
    <property type="match status" value="1"/>
</dbReference>
<dbReference type="PROSITE" id="PS51388">
    <property type="entry name" value="GED"/>
    <property type="match status" value="1"/>
</dbReference>